<organism evidence="2 3">
    <name type="scientific">Funneliformis caledonium</name>
    <dbReference type="NCBI Taxonomy" id="1117310"/>
    <lineage>
        <taxon>Eukaryota</taxon>
        <taxon>Fungi</taxon>
        <taxon>Fungi incertae sedis</taxon>
        <taxon>Mucoromycota</taxon>
        <taxon>Glomeromycotina</taxon>
        <taxon>Glomeromycetes</taxon>
        <taxon>Glomerales</taxon>
        <taxon>Glomeraceae</taxon>
        <taxon>Funneliformis</taxon>
    </lineage>
</organism>
<accession>A0A9N9ERQ1</accession>
<comment type="caution">
    <text evidence="2">The sequence shown here is derived from an EMBL/GenBank/DDBJ whole genome shotgun (WGS) entry which is preliminary data.</text>
</comment>
<name>A0A9N9ERQ1_9GLOM</name>
<evidence type="ECO:0000256" key="1">
    <source>
        <dbReference type="SAM" id="MobiDB-lite"/>
    </source>
</evidence>
<evidence type="ECO:0000313" key="3">
    <source>
        <dbReference type="Proteomes" id="UP000789570"/>
    </source>
</evidence>
<dbReference type="Proteomes" id="UP000789570">
    <property type="component" value="Unassembled WGS sequence"/>
</dbReference>
<dbReference type="AlphaFoldDB" id="A0A9N9ERQ1"/>
<sequence>KSIEEVVAVMVEKKLSQNLPLLRLLQFKSLTIPKNDNENKDNNDNINIKNSDNDHYIANSENEEKNPETFRKMTNAFIIERLKILIMANQIYSALSILLNLPFINESAEIEKSKIIMDEEKVQTQL</sequence>
<proteinExistence type="predicted"/>
<feature type="non-terminal residue" evidence="2">
    <location>
        <position position="126"/>
    </location>
</feature>
<feature type="region of interest" description="Disordered" evidence="1">
    <location>
        <begin position="33"/>
        <end position="67"/>
    </location>
</feature>
<gene>
    <name evidence="2" type="ORF">FCALED_LOCUS12826</name>
</gene>
<protein>
    <submittedName>
        <fullName evidence="2">8597_t:CDS:1</fullName>
    </submittedName>
</protein>
<evidence type="ECO:0000313" key="2">
    <source>
        <dbReference type="EMBL" id="CAG8688373.1"/>
    </source>
</evidence>
<reference evidence="2" key="1">
    <citation type="submission" date="2021-06" db="EMBL/GenBank/DDBJ databases">
        <authorList>
            <person name="Kallberg Y."/>
            <person name="Tangrot J."/>
            <person name="Rosling A."/>
        </authorList>
    </citation>
    <scope>NUCLEOTIDE SEQUENCE</scope>
    <source>
        <strain evidence="2">UK204</strain>
    </source>
</reference>
<dbReference type="EMBL" id="CAJVPQ010006694">
    <property type="protein sequence ID" value="CAG8688373.1"/>
    <property type="molecule type" value="Genomic_DNA"/>
</dbReference>
<keyword evidence="3" id="KW-1185">Reference proteome</keyword>